<evidence type="ECO:0000259" key="2">
    <source>
        <dbReference type="Pfam" id="PF13883"/>
    </source>
</evidence>
<organism evidence="3 4">
    <name type="scientific">Ophiocordyceps camponoti-rufipedis</name>
    <dbReference type="NCBI Taxonomy" id="2004952"/>
    <lineage>
        <taxon>Eukaryota</taxon>
        <taxon>Fungi</taxon>
        <taxon>Dikarya</taxon>
        <taxon>Ascomycota</taxon>
        <taxon>Pezizomycotina</taxon>
        <taxon>Sordariomycetes</taxon>
        <taxon>Hypocreomycetidae</taxon>
        <taxon>Hypocreales</taxon>
        <taxon>Ophiocordycipitaceae</taxon>
        <taxon>Ophiocordyceps</taxon>
    </lineage>
</organism>
<dbReference type="SUPFAM" id="SSF50475">
    <property type="entry name" value="FMN-binding split barrel"/>
    <property type="match status" value="1"/>
</dbReference>
<evidence type="ECO:0000313" key="4">
    <source>
        <dbReference type="Proteomes" id="UP000226431"/>
    </source>
</evidence>
<proteinExistence type="predicted"/>
<dbReference type="InterPro" id="IPR012349">
    <property type="entry name" value="Split_barrel_FMN-bd"/>
</dbReference>
<dbReference type="Pfam" id="PF13883">
    <property type="entry name" value="CREG_beta-barrel"/>
    <property type="match status" value="1"/>
</dbReference>
<protein>
    <recommendedName>
        <fullName evidence="2">CREG-like beta-barrel domain-containing protein</fullName>
    </recommendedName>
</protein>
<dbReference type="Gene3D" id="2.30.110.10">
    <property type="entry name" value="Electron Transport, Fmn-binding Protein, Chain A"/>
    <property type="match status" value="1"/>
</dbReference>
<evidence type="ECO:0000313" key="3">
    <source>
        <dbReference type="EMBL" id="PHH75611.1"/>
    </source>
</evidence>
<dbReference type="PANTHER" id="PTHR37273">
    <property type="entry name" value="CHROMOSOME 8, WHOLE GENOME SHOTGUN SEQUENCE"/>
    <property type="match status" value="1"/>
</dbReference>
<accession>A0A2C5Z8W4</accession>
<comment type="caution">
    <text evidence="3">The sequence shown here is derived from an EMBL/GenBank/DDBJ whole genome shotgun (WGS) entry which is preliminary data.</text>
</comment>
<reference evidence="3 4" key="1">
    <citation type="submission" date="2017-06" db="EMBL/GenBank/DDBJ databases">
        <title>Ant-infecting Ophiocordyceps genomes reveal a high diversity of potential behavioral manipulation genes and a possible major role for enterotoxins.</title>
        <authorList>
            <person name="De Bekker C."/>
            <person name="Evans H.C."/>
            <person name="Brachmann A."/>
            <person name="Hughes D.P."/>
        </authorList>
    </citation>
    <scope>NUCLEOTIDE SEQUENCE [LARGE SCALE GENOMIC DNA]</scope>
    <source>
        <strain evidence="3 4">Map16</strain>
    </source>
</reference>
<dbReference type="OrthoDB" id="2138282at2759"/>
<keyword evidence="4" id="KW-1185">Reference proteome</keyword>
<feature type="domain" description="CREG-like beta-barrel" evidence="2">
    <location>
        <begin position="37"/>
        <end position="254"/>
    </location>
</feature>
<dbReference type="STRING" id="2004952.A0A2C5Z8W4"/>
<name>A0A2C5Z8W4_9HYPO</name>
<dbReference type="AlphaFoldDB" id="A0A2C5Z8W4"/>
<feature type="chain" id="PRO_5013038988" description="CREG-like beta-barrel domain-containing protein" evidence="1">
    <location>
        <begin position="17"/>
        <end position="284"/>
    </location>
</feature>
<sequence>MKSLVVAVALSGLASGLRPPQLVFENAPRAAGIPTSRQSAVMGRRILGLSKLATFSTVFPRPGPDELEIYDESESSTGRPDDLAGVPVGLVDYVADCEDQGNPTVLAVNIGTSFRNVKAGSKLTISMSWTPPYPPAKRLPFLSRISAYMPFLSRPRYNMPPEGARLPDTVPYSAANLPRFSLFGYLEQVGPSRSKRMELASCYVERHQDAKIWLPGTESPHQTEWNRFVVTAVYWVGGFGDRAYIGWIPVDEWRNVTRDEWESIRLPGEHKDWDEHQRWDQGDL</sequence>
<evidence type="ECO:0000256" key="1">
    <source>
        <dbReference type="SAM" id="SignalP"/>
    </source>
</evidence>
<gene>
    <name evidence="3" type="ORF">CDD80_2225</name>
</gene>
<keyword evidence="1" id="KW-0732">Signal</keyword>
<dbReference type="EMBL" id="NJES01000206">
    <property type="protein sequence ID" value="PHH75611.1"/>
    <property type="molecule type" value="Genomic_DNA"/>
</dbReference>
<dbReference type="Proteomes" id="UP000226431">
    <property type="component" value="Unassembled WGS sequence"/>
</dbReference>
<dbReference type="PANTHER" id="PTHR37273:SF1">
    <property type="entry name" value="ADL397C-AP"/>
    <property type="match status" value="1"/>
</dbReference>
<feature type="signal peptide" evidence="1">
    <location>
        <begin position="1"/>
        <end position="16"/>
    </location>
</feature>
<dbReference type="InterPro" id="IPR055343">
    <property type="entry name" value="CREG_beta-barrel"/>
</dbReference>